<accession>A0A0K6HLS5</accession>
<dbReference type="GO" id="GO:0071973">
    <property type="term" value="P:bacterial-type flagellum-dependent cell motility"/>
    <property type="evidence" value="ECO:0007669"/>
    <property type="project" value="InterPro"/>
</dbReference>
<dbReference type="AlphaFoldDB" id="A0A0K6HLS5"/>
<reference evidence="9" key="1">
    <citation type="submission" date="2015-08" db="EMBL/GenBank/DDBJ databases">
        <authorList>
            <person name="Varghese N."/>
        </authorList>
    </citation>
    <scope>NUCLEOTIDE SEQUENCE [LARGE SCALE GENOMIC DNA]</scope>
    <source>
        <strain evidence="9">DSM 23407</strain>
    </source>
</reference>
<evidence type="ECO:0000256" key="1">
    <source>
        <dbReference type="ARBA" id="ARBA00004117"/>
    </source>
</evidence>
<dbReference type="Proteomes" id="UP000183900">
    <property type="component" value="Unassembled WGS sequence"/>
</dbReference>
<feature type="domain" description="Flagellar basal body rod protein N-terminal" evidence="7">
    <location>
        <begin position="23"/>
        <end position="43"/>
    </location>
</feature>
<proteinExistence type="inferred from homology"/>
<keyword evidence="8" id="KW-0966">Cell projection</keyword>
<dbReference type="InterPro" id="IPR006300">
    <property type="entry name" value="FlgB"/>
</dbReference>
<sequence>MVTRMSLTDLPMFRAIKSKMQWHQARQGVLAENVANADTPGYRARELKAFKVDEDLKFANPGLETVRTQAGHLSGVMRASSGGGQISPSTFETTPDGNNVVLEEQMMKVTQNQMEFQAAATLYSRSMKLLKTAIGKSA</sequence>
<keyword evidence="8" id="KW-0282">Flagellum</keyword>
<protein>
    <recommendedName>
        <fullName evidence="3 6">Flagellar basal body rod protein FlgB</fullName>
    </recommendedName>
</protein>
<keyword evidence="8" id="KW-0969">Cilium</keyword>
<comment type="subunit">
    <text evidence="6">The basal body constitutes a major portion of the flagellar organelle and consists of a number of rings mounted on a central rod.</text>
</comment>
<comment type="similarity">
    <text evidence="2 6">Belongs to the flagella basal body rod proteins family.</text>
</comment>
<comment type="function">
    <text evidence="5 6">Structural component of flagellum, the bacterial motility apparatus. Part of the rod structure of flagellar basal body.</text>
</comment>
<dbReference type="Pfam" id="PF00460">
    <property type="entry name" value="Flg_bb_rod"/>
    <property type="match status" value="1"/>
</dbReference>
<evidence type="ECO:0000259" key="7">
    <source>
        <dbReference type="Pfam" id="PF00460"/>
    </source>
</evidence>
<dbReference type="NCBIfam" id="NF004654">
    <property type="entry name" value="PRK06004.1"/>
    <property type="match status" value="1"/>
</dbReference>
<organism evidence="8 9">
    <name type="scientific">Pannonibacter indicus</name>
    <dbReference type="NCBI Taxonomy" id="466044"/>
    <lineage>
        <taxon>Bacteria</taxon>
        <taxon>Pseudomonadati</taxon>
        <taxon>Pseudomonadota</taxon>
        <taxon>Alphaproteobacteria</taxon>
        <taxon>Hyphomicrobiales</taxon>
        <taxon>Stappiaceae</taxon>
        <taxon>Pannonibacter</taxon>
    </lineage>
</organism>
<dbReference type="NCBIfam" id="TIGR01396">
    <property type="entry name" value="FlgB"/>
    <property type="match status" value="1"/>
</dbReference>
<evidence type="ECO:0000256" key="6">
    <source>
        <dbReference type="PIRNR" id="PIRNR002889"/>
    </source>
</evidence>
<dbReference type="EMBL" id="CYHE01000001">
    <property type="protein sequence ID" value="CUA91743.1"/>
    <property type="molecule type" value="Genomic_DNA"/>
</dbReference>
<evidence type="ECO:0000256" key="3">
    <source>
        <dbReference type="ARBA" id="ARBA00014376"/>
    </source>
</evidence>
<comment type="subcellular location">
    <subcellularLocation>
        <location evidence="1 6">Bacterial flagellum basal body</location>
    </subcellularLocation>
</comment>
<keyword evidence="4 6" id="KW-0975">Bacterial flagellum</keyword>
<name>A0A0K6HLS5_9HYPH</name>
<dbReference type="PIRSF" id="PIRSF002889">
    <property type="entry name" value="Rod_FlgB"/>
    <property type="match status" value="1"/>
</dbReference>
<evidence type="ECO:0000313" key="8">
    <source>
        <dbReference type="EMBL" id="CUA91743.1"/>
    </source>
</evidence>
<dbReference type="InterPro" id="IPR001444">
    <property type="entry name" value="Flag_bb_rod_N"/>
</dbReference>
<evidence type="ECO:0000256" key="2">
    <source>
        <dbReference type="ARBA" id="ARBA00009677"/>
    </source>
</evidence>
<evidence type="ECO:0000256" key="4">
    <source>
        <dbReference type="ARBA" id="ARBA00023143"/>
    </source>
</evidence>
<dbReference type="GO" id="GO:0030694">
    <property type="term" value="C:bacterial-type flagellum basal body, rod"/>
    <property type="evidence" value="ECO:0007669"/>
    <property type="project" value="InterPro"/>
</dbReference>
<gene>
    <name evidence="8" type="ORF">Ga0061067_10164</name>
</gene>
<keyword evidence="9" id="KW-1185">Reference proteome</keyword>
<evidence type="ECO:0000256" key="5">
    <source>
        <dbReference type="ARBA" id="ARBA00024934"/>
    </source>
</evidence>
<evidence type="ECO:0000313" key="9">
    <source>
        <dbReference type="Proteomes" id="UP000183900"/>
    </source>
</evidence>